<reference evidence="2" key="1">
    <citation type="submission" date="2020-02" db="EMBL/GenBank/DDBJ databases">
        <authorList>
            <person name="Meier V. D."/>
        </authorList>
    </citation>
    <scope>NUCLEOTIDE SEQUENCE</scope>
    <source>
        <strain evidence="2">AVDCRST_MAG49</strain>
    </source>
</reference>
<name>A0A6J4UW38_9BACT</name>
<sequence>GPPRSRRDLVARARTHHPHSRWLPWPPPRRPQPASSL</sequence>
<feature type="compositionally biased region" description="Basic and acidic residues" evidence="1">
    <location>
        <begin position="1"/>
        <end position="11"/>
    </location>
</feature>
<feature type="non-terminal residue" evidence="2">
    <location>
        <position position="37"/>
    </location>
</feature>
<dbReference type="EMBL" id="CADCWG010000159">
    <property type="protein sequence ID" value="CAA9559981.1"/>
    <property type="molecule type" value="Genomic_DNA"/>
</dbReference>
<gene>
    <name evidence="2" type="ORF">AVDCRST_MAG49-2317</name>
</gene>
<evidence type="ECO:0000256" key="1">
    <source>
        <dbReference type="SAM" id="MobiDB-lite"/>
    </source>
</evidence>
<feature type="region of interest" description="Disordered" evidence="1">
    <location>
        <begin position="1"/>
        <end position="37"/>
    </location>
</feature>
<accession>A0A6J4UW38</accession>
<protein>
    <submittedName>
        <fullName evidence="2">Uncharacterized protein</fullName>
    </submittedName>
</protein>
<organism evidence="2">
    <name type="scientific">uncultured Thermomicrobiales bacterium</name>
    <dbReference type="NCBI Taxonomy" id="1645740"/>
    <lineage>
        <taxon>Bacteria</taxon>
        <taxon>Pseudomonadati</taxon>
        <taxon>Thermomicrobiota</taxon>
        <taxon>Thermomicrobia</taxon>
        <taxon>Thermomicrobiales</taxon>
        <taxon>environmental samples</taxon>
    </lineage>
</organism>
<proteinExistence type="predicted"/>
<dbReference type="AlphaFoldDB" id="A0A6J4UW38"/>
<evidence type="ECO:0000313" key="2">
    <source>
        <dbReference type="EMBL" id="CAA9559981.1"/>
    </source>
</evidence>
<feature type="non-terminal residue" evidence="2">
    <location>
        <position position="1"/>
    </location>
</feature>